<organism evidence="2 3">
    <name type="scientific">Stieleria marina</name>
    <dbReference type="NCBI Taxonomy" id="1930275"/>
    <lineage>
        <taxon>Bacteria</taxon>
        <taxon>Pseudomonadati</taxon>
        <taxon>Planctomycetota</taxon>
        <taxon>Planctomycetia</taxon>
        <taxon>Pirellulales</taxon>
        <taxon>Pirellulaceae</taxon>
        <taxon>Stieleria</taxon>
    </lineage>
</organism>
<evidence type="ECO:0000256" key="1">
    <source>
        <dbReference type="SAM" id="MobiDB-lite"/>
    </source>
</evidence>
<reference evidence="2 3" key="1">
    <citation type="submission" date="2019-02" db="EMBL/GenBank/DDBJ databases">
        <title>Deep-cultivation of Planctomycetes and their phenomic and genomic characterization uncovers novel biology.</title>
        <authorList>
            <person name="Wiegand S."/>
            <person name="Jogler M."/>
            <person name="Boedeker C."/>
            <person name="Pinto D."/>
            <person name="Vollmers J."/>
            <person name="Rivas-Marin E."/>
            <person name="Kohn T."/>
            <person name="Peeters S.H."/>
            <person name="Heuer A."/>
            <person name="Rast P."/>
            <person name="Oberbeckmann S."/>
            <person name="Bunk B."/>
            <person name="Jeske O."/>
            <person name="Meyerdierks A."/>
            <person name="Storesund J.E."/>
            <person name="Kallscheuer N."/>
            <person name="Luecker S."/>
            <person name="Lage O.M."/>
            <person name="Pohl T."/>
            <person name="Merkel B.J."/>
            <person name="Hornburger P."/>
            <person name="Mueller R.-W."/>
            <person name="Bruemmer F."/>
            <person name="Labrenz M."/>
            <person name="Spormann A.M."/>
            <person name="Op den Camp H."/>
            <person name="Overmann J."/>
            <person name="Amann R."/>
            <person name="Jetten M.S.M."/>
            <person name="Mascher T."/>
            <person name="Medema M.H."/>
            <person name="Devos D.P."/>
            <person name="Kaster A.-K."/>
            <person name="Ovreas L."/>
            <person name="Rohde M."/>
            <person name="Galperin M.Y."/>
            <person name="Jogler C."/>
        </authorList>
    </citation>
    <scope>NUCLEOTIDE SEQUENCE [LARGE SCALE GENOMIC DNA]</scope>
    <source>
        <strain evidence="2 3">K23_9</strain>
    </source>
</reference>
<dbReference type="EMBL" id="CP036526">
    <property type="protein sequence ID" value="QDT09547.1"/>
    <property type="molecule type" value="Genomic_DNA"/>
</dbReference>
<feature type="compositionally biased region" description="Polar residues" evidence="1">
    <location>
        <begin position="164"/>
        <end position="174"/>
    </location>
</feature>
<gene>
    <name evidence="2" type="ORF">K239x_14930</name>
</gene>
<feature type="compositionally biased region" description="Low complexity" evidence="1">
    <location>
        <begin position="197"/>
        <end position="208"/>
    </location>
</feature>
<keyword evidence="3" id="KW-1185">Reference proteome</keyword>
<evidence type="ECO:0008006" key="4">
    <source>
        <dbReference type="Google" id="ProtNLM"/>
    </source>
</evidence>
<accession>A0A517NR02</accession>
<dbReference type="OrthoDB" id="286349at2"/>
<evidence type="ECO:0000313" key="2">
    <source>
        <dbReference type="EMBL" id="QDT09547.1"/>
    </source>
</evidence>
<dbReference type="RefSeq" id="WP_145417095.1">
    <property type="nucleotide sequence ID" value="NZ_CP036526.1"/>
</dbReference>
<name>A0A517NR02_9BACT</name>
<evidence type="ECO:0000313" key="3">
    <source>
        <dbReference type="Proteomes" id="UP000319817"/>
    </source>
</evidence>
<feature type="region of interest" description="Disordered" evidence="1">
    <location>
        <begin position="163"/>
        <end position="208"/>
    </location>
</feature>
<sequence length="208" mass="22906">MRHPVAILTLSFFLGTIMCLWLPAQQPGQTARIEADSASSGAPVLVASPTAASSALMKAKLGRSQKVLEGLLRKDFDQIASGAREMKRISEAAEWPRARDNVYEHFSAEFRRQCSQLESLASRRNHEGVTFVYLQMTTTCIQCHDHVRDSLRVAGIEPRDNVSLIPSQWPQSNDKSVESGPEQVRRVPVHSSSADLPSSSVRPAASPR</sequence>
<protein>
    <recommendedName>
        <fullName evidence="4">Cytochrome C</fullName>
    </recommendedName>
</protein>
<proteinExistence type="predicted"/>
<dbReference type="Proteomes" id="UP000319817">
    <property type="component" value="Chromosome"/>
</dbReference>
<dbReference type="AlphaFoldDB" id="A0A517NR02"/>